<keyword evidence="4 5" id="KW-0472">Membrane</keyword>
<dbReference type="EMBL" id="JAPMLE010000001">
    <property type="protein sequence ID" value="MDR8523598.1"/>
    <property type="molecule type" value="Genomic_DNA"/>
</dbReference>
<dbReference type="InterPro" id="IPR023352">
    <property type="entry name" value="MAPEG-like_dom_sf"/>
</dbReference>
<dbReference type="SUPFAM" id="SSF161084">
    <property type="entry name" value="MAPEG domain-like"/>
    <property type="match status" value="1"/>
</dbReference>
<sequence length="134" mass="14938">MEFIEPYKITVLVLGLSGILFWLQLVIVDILGIKAKHTPGFAIAQDHQQLLFRANRTLANSNESVGILLLLVTFAILSNANPTWLNNAAVAYFVGRASHMLFYYFNIKLMRSIAFAVSLIALLLMFIAGLMSYS</sequence>
<keyword evidence="9" id="KW-1185">Reference proteome</keyword>
<evidence type="ECO:0000256" key="1">
    <source>
        <dbReference type="ARBA" id="ARBA00004370"/>
    </source>
</evidence>
<evidence type="ECO:0000256" key="4">
    <source>
        <dbReference type="ARBA" id="ARBA00023136"/>
    </source>
</evidence>
<proteinExistence type="predicted"/>
<gene>
    <name evidence="6" type="ORF">OS133_07845</name>
    <name evidence="7" type="ORF">OS134_07870</name>
</gene>
<evidence type="ECO:0000313" key="7">
    <source>
        <dbReference type="EMBL" id="MDW4823967.1"/>
    </source>
</evidence>
<comment type="caution">
    <text evidence="6">The sequence shown here is derived from an EMBL/GenBank/DDBJ whole genome shotgun (WGS) entry which is preliminary data.</text>
</comment>
<dbReference type="PANTHER" id="PTHR35371:SF1">
    <property type="entry name" value="BLR7753 PROTEIN"/>
    <property type="match status" value="1"/>
</dbReference>
<dbReference type="Proteomes" id="UP001271263">
    <property type="component" value="Unassembled WGS sequence"/>
</dbReference>
<reference evidence="7 9" key="1">
    <citation type="journal article" date="2022" name="bioRxiv">
        <title>Prophages regulate Shewanella fidelis 3313 motility and biofilm formation: implications for gut colonization dynamics in Ciona robusta.</title>
        <authorList>
            <person name="Natarajan O."/>
            <person name="Gibboney S.L."/>
            <person name="Young M.N."/>
            <person name="Lim S.J."/>
            <person name="Pluta N."/>
            <person name="Atkinson C.G."/>
            <person name="Leigh B.A."/>
            <person name="Liberti A."/>
            <person name="Kees E.D."/>
            <person name="Breitbart M."/>
            <person name="Gralnick J.A."/>
            <person name="Dishaw L.J."/>
        </authorList>
    </citation>
    <scope>NUCLEOTIDE SEQUENCE [LARGE SCALE GENOMIC DNA]</scope>
    <source>
        <strain evidence="7 9">JG4066</strain>
    </source>
</reference>
<evidence type="ECO:0000313" key="9">
    <source>
        <dbReference type="Proteomes" id="UP001271263"/>
    </source>
</evidence>
<evidence type="ECO:0000256" key="5">
    <source>
        <dbReference type="SAM" id="Phobius"/>
    </source>
</evidence>
<dbReference type="RefSeq" id="WP_310654519.1">
    <property type="nucleotide sequence ID" value="NZ_JAPMLA010000001.1"/>
</dbReference>
<reference evidence="6" key="2">
    <citation type="submission" date="2022-11" db="EMBL/GenBank/DDBJ databases">
        <title>Prophages regulate Shewanella fidelis motility and biofilm formation: implications for gut colonization dynamics in Ciona robusta.</title>
        <authorList>
            <person name="Natarajan O."/>
            <person name="Gibboney S.L."/>
            <person name="Young M.N."/>
            <person name="Lim S.J."/>
            <person name="Pluta N."/>
            <person name="Atkinson C.G.F."/>
            <person name="Leigh B.A."/>
            <person name="Liberti A."/>
            <person name="Kees E."/>
            <person name="Breitbart M."/>
            <person name="Gralnick J."/>
            <person name="Dishaw L.J."/>
        </authorList>
    </citation>
    <scope>NUCLEOTIDE SEQUENCE</scope>
    <source>
        <strain evidence="6">3313</strain>
    </source>
</reference>
<accession>A0AAW8NJX0</accession>
<evidence type="ECO:0000313" key="6">
    <source>
        <dbReference type="EMBL" id="MDR8523598.1"/>
    </source>
</evidence>
<dbReference type="InterPro" id="IPR001129">
    <property type="entry name" value="Membr-assoc_MAPEG"/>
</dbReference>
<keyword evidence="2 5" id="KW-0812">Transmembrane</keyword>
<feature type="transmembrane region" description="Helical" evidence="5">
    <location>
        <begin position="112"/>
        <end position="133"/>
    </location>
</feature>
<dbReference type="Proteomes" id="UP001259340">
    <property type="component" value="Unassembled WGS sequence"/>
</dbReference>
<comment type="subcellular location">
    <subcellularLocation>
        <location evidence="1">Membrane</location>
    </subcellularLocation>
</comment>
<evidence type="ECO:0000256" key="2">
    <source>
        <dbReference type="ARBA" id="ARBA00022692"/>
    </source>
</evidence>
<protein>
    <submittedName>
        <fullName evidence="6">MAPEG family protein</fullName>
    </submittedName>
</protein>
<dbReference type="Gene3D" id="1.20.120.550">
    <property type="entry name" value="Membrane associated eicosanoid/glutathione metabolism-like domain"/>
    <property type="match status" value="1"/>
</dbReference>
<dbReference type="PANTHER" id="PTHR35371">
    <property type="entry name" value="INNER MEMBRANE PROTEIN"/>
    <property type="match status" value="1"/>
</dbReference>
<feature type="transmembrane region" description="Helical" evidence="5">
    <location>
        <begin position="58"/>
        <end position="78"/>
    </location>
</feature>
<dbReference type="Pfam" id="PF01124">
    <property type="entry name" value="MAPEG"/>
    <property type="match status" value="1"/>
</dbReference>
<evidence type="ECO:0000256" key="3">
    <source>
        <dbReference type="ARBA" id="ARBA00022989"/>
    </source>
</evidence>
<evidence type="ECO:0000313" key="8">
    <source>
        <dbReference type="Proteomes" id="UP001259340"/>
    </source>
</evidence>
<organism evidence="6 8">
    <name type="scientific">Shewanella fidelis</name>
    <dbReference type="NCBI Taxonomy" id="173509"/>
    <lineage>
        <taxon>Bacteria</taxon>
        <taxon>Pseudomonadati</taxon>
        <taxon>Pseudomonadota</taxon>
        <taxon>Gammaproteobacteria</taxon>
        <taxon>Alteromonadales</taxon>
        <taxon>Shewanellaceae</taxon>
        <taxon>Shewanella</taxon>
    </lineage>
</organism>
<dbReference type="AlphaFoldDB" id="A0AAW8NJX0"/>
<name>A0AAW8NJX0_9GAMM</name>
<keyword evidence="3 5" id="KW-1133">Transmembrane helix</keyword>
<dbReference type="GO" id="GO:0016020">
    <property type="term" value="C:membrane"/>
    <property type="evidence" value="ECO:0007669"/>
    <property type="project" value="UniProtKB-SubCell"/>
</dbReference>
<dbReference type="EMBL" id="JAPMLD010000002">
    <property type="protein sequence ID" value="MDW4823967.1"/>
    <property type="molecule type" value="Genomic_DNA"/>
</dbReference>
<feature type="transmembrane region" description="Helical" evidence="5">
    <location>
        <begin position="12"/>
        <end position="33"/>
    </location>
</feature>